<dbReference type="STRING" id="1798542.A3F54_00100"/>
<comment type="caution">
    <text evidence="2">The sequence shown here is derived from an EMBL/GenBank/DDBJ whole genome shotgun (WGS) entry which is preliminary data.</text>
</comment>
<dbReference type="Proteomes" id="UP000176952">
    <property type="component" value="Unassembled WGS sequence"/>
</dbReference>
<gene>
    <name evidence="2" type="ORF">A3F54_00100</name>
</gene>
<keyword evidence="1" id="KW-0812">Transmembrane</keyword>
<dbReference type="EMBL" id="MHKD01000003">
    <property type="protein sequence ID" value="OGY85255.1"/>
    <property type="molecule type" value="Genomic_DNA"/>
</dbReference>
<feature type="transmembrane region" description="Helical" evidence="1">
    <location>
        <begin position="6"/>
        <end position="24"/>
    </location>
</feature>
<evidence type="ECO:0000256" key="1">
    <source>
        <dbReference type="SAM" id="Phobius"/>
    </source>
</evidence>
<reference evidence="2 3" key="1">
    <citation type="journal article" date="2016" name="Nat. Commun.">
        <title>Thousands of microbial genomes shed light on interconnected biogeochemical processes in an aquifer system.</title>
        <authorList>
            <person name="Anantharaman K."/>
            <person name="Brown C.T."/>
            <person name="Hug L.A."/>
            <person name="Sharon I."/>
            <person name="Castelle C.J."/>
            <person name="Probst A.J."/>
            <person name="Thomas B.C."/>
            <person name="Singh A."/>
            <person name="Wilkins M.J."/>
            <person name="Karaoz U."/>
            <person name="Brodie E.L."/>
            <person name="Williams K.H."/>
            <person name="Hubbard S.S."/>
            <person name="Banfield J.F."/>
        </authorList>
    </citation>
    <scope>NUCLEOTIDE SEQUENCE [LARGE SCALE GENOMIC DNA]</scope>
</reference>
<keyword evidence="1" id="KW-1133">Transmembrane helix</keyword>
<accession>A0A1G2B8C8</accession>
<organism evidence="2 3">
    <name type="scientific">Candidatus Kerfeldbacteria bacterium RIFCSPHIGHO2_12_FULL_48_17</name>
    <dbReference type="NCBI Taxonomy" id="1798542"/>
    <lineage>
        <taxon>Bacteria</taxon>
        <taxon>Candidatus Kerfeldiibacteriota</taxon>
    </lineage>
</organism>
<dbReference type="AlphaFoldDB" id="A0A1G2B8C8"/>
<keyword evidence="1" id="KW-0472">Membrane</keyword>
<sequence>MKKYIIWEILFAVIVVAVVLFFVFRDRDQTTVADQALEKGKQLYAEAAARGDDLSAGPCLSNGVFPGATPTDQWVVDIAHSPRVEQDNFEINQCSAYVRGEAKHYIELDERGGLIKYF</sequence>
<evidence type="ECO:0000313" key="3">
    <source>
        <dbReference type="Proteomes" id="UP000176952"/>
    </source>
</evidence>
<proteinExistence type="predicted"/>
<name>A0A1G2B8C8_9BACT</name>
<protein>
    <submittedName>
        <fullName evidence="2">Uncharacterized protein</fullName>
    </submittedName>
</protein>
<evidence type="ECO:0000313" key="2">
    <source>
        <dbReference type="EMBL" id="OGY85255.1"/>
    </source>
</evidence>